<dbReference type="HAMAP" id="MF_00472">
    <property type="entry name" value="UbiG"/>
    <property type="match status" value="1"/>
</dbReference>
<evidence type="ECO:0000256" key="2">
    <source>
        <dbReference type="ARBA" id="ARBA00022679"/>
    </source>
</evidence>
<comment type="catalytic activity">
    <reaction evidence="5">
        <text>a 3-demethylubiquinone + S-adenosyl-L-methionine = a ubiquinone + S-adenosyl-L-homocysteine</text>
        <dbReference type="Rhea" id="RHEA:81215"/>
        <dbReference type="Rhea" id="RHEA-COMP:9565"/>
        <dbReference type="Rhea" id="RHEA-COMP:19654"/>
        <dbReference type="ChEBI" id="CHEBI:16389"/>
        <dbReference type="ChEBI" id="CHEBI:57856"/>
        <dbReference type="ChEBI" id="CHEBI:59789"/>
        <dbReference type="ChEBI" id="CHEBI:231825"/>
    </reaction>
</comment>
<dbReference type="NCBIfam" id="TIGR01983">
    <property type="entry name" value="UbiG"/>
    <property type="match status" value="1"/>
</dbReference>
<feature type="binding site" evidence="5">
    <location>
        <position position="181"/>
    </location>
    <ligand>
        <name>Mg(2+)</name>
        <dbReference type="ChEBI" id="CHEBI:18420"/>
    </ligand>
</feature>
<gene>
    <name evidence="6" type="ORF">V5799_027541</name>
</gene>
<keyword evidence="5" id="KW-0479">Metal-binding</keyword>
<dbReference type="SUPFAM" id="SSF53335">
    <property type="entry name" value="S-adenosyl-L-methionine-dependent methyltransferases"/>
    <property type="match status" value="1"/>
</dbReference>
<comment type="similarity">
    <text evidence="5">Belongs to the class I-like SAM-binding methyltransferase superfamily. UbiG/COQ3 family.</text>
</comment>
<evidence type="ECO:0000256" key="3">
    <source>
        <dbReference type="ARBA" id="ARBA00022688"/>
    </source>
</evidence>
<dbReference type="Gene3D" id="3.40.50.150">
    <property type="entry name" value="Vaccinia Virus protein VP39"/>
    <property type="match status" value="1"/>
</dbReference>
<accession>A0AAQ4DFF1</accession>
<comment type="catalytic activity">
    <reaction evidence="5">
        <text>a 3-demethylubiquinol + S-adenosyl-L-methionine = a ubiquinol + S-adenosyl-L-homocysteine + H(+)</text>
        <dbReference type="Rhea" id="RHEA:44380"/>
        <dbReference type="Rhea" id="RHEA-COMP:9566"/>
        <dbReference type="Rhea" id="RHEA-COMP:10914"/>
        <dbReference type="ChEBI" id="CHEBI:15378"/>
        <dbReference type="ChEBI" id="CHEBI:17976"/>
        <dbReference type="ChEBI" id="CHEBI:57856"/>
        <dbReference type="ChEBI" id="CHEBI:59789"/>
        <dbReference type="ChEBI" id="CHEBI:84422"/>
        <dbReference type="EC" id="2.1.1.64"/>
    </reaction>
</comment>
<dbReference type="CDD" id="cd02440">
    <property type="entry name" value="AdoMet_MTases"/>
    <property type="match status" value="1"/>
</dbReference>
<dbReference type="PANTHER" id="PTHR43464:SF19">
    <property type="entry name" value="UBIQUINONE BIOSYNTHESIS O-METHYLTRANSFERASE, MITOCHONDRIAL"/>
    <property type="match status" value="1"/>
</dbReference>
<dbReference type="Pfam" id="PF13489">
    <property type="entry name" value="Methyltransf_23"/>
    <property type="match status" value="1"/>
</dbReference>
<feature type="binding site" evidence="5">
    <location>
        <position position="109"/>
    </location>
    <ligand>
        <name>S-adenosyl-L-methionine</name>
        <dbReference type="ChEBI" id="CHEBI:59789"/>
    </ligand>
</feature>
<keyword evidence="5" id="KW-0472">Membrane</keyword>
<protein>
    <recommendedName>
        <fullName evidence="5">Ubiquinone biosynthesis O-methyltransferase, mitochondrial</fullName>
    </recommendedName>
    <alternativeName>
        <fullName evidence="5">3-demethylubiquinol 3-O-methyltransferase</fullName>
        <ecNumber evidence="5">2.1.1.64</ecNumber>
    </alternativeName>
    <alternativeName>
        <fullName evidence="5">3-demethylubiquinone 3-O-methyltransferase</fullName>
        <ecNumber evidence="5">2.1.1.-</ecNumber>
    </alternativeName>
    <alternativeName>
        <fullName evidence="5">Polyprenyldihydroxybenzoate methyltransferase</fullName>
        <ecNumber evidence="5">2.1.1.114</ecNumber>
    </alternativeName>
</protein>
<dbReference type="PANTHER" id="PTHR43464">
    <property type="entry name" value="METHYLTRANSFERASE"/>
    <property type="match status" value="1"/>
</dbReference>
<keyword evidence="4 5" id="KW-0949">S-adenosyl-L-methionine</keyword>
<dbReference type="Proteomes" id="UP001321473">
    <property type="component" value="Unassembled WGS sequence"/>
</dbReference>
<dbReference type="EC" id="2.1.1.-" evidence="5"/>
<name>A0AAQ4DFF1_AMBAM</name>
<keyword evidence="1 5" id="KW-0489">Methyltransferase</keyword>
<keyword evidence="7" id="KW-1185">Reference proteome</keyword>
<dbReference type="InterPro" id="IPR010233">
    <property type="entry name" value="UbiG_MeTrfase"/>
</dbReference>
<reference evidence="6 7" key="1">
    <citation type="journal article" date="2023" name="Arcadia Sci">
        <title>De novo assembly of a long-read Amblyomma americanum tick genome.</title>
        <authorList>
            <person name="Chou S."/>
            <person name="Poskanzer K.E."/>
            <person name="Rollins M."/>
            <person name="Thuy-Boun P.S."/>
        </authorList>
    </citation>
    <scope>NUCLEOTIDE SEQUENCE [LARGE SCALE GENOMIC DNA]</scope>
    <source>
        <strain evidence="6">F_SG_1</strain>
        <tissue evidence="6">Salivary glands</tissue>
    </source>
</reference>
<feature type="binding site" evidence="5">
    <location>
        <position position="73"/>
    </location>
    <ligand>
        <name>S-adenosyl-L-methionine</name>
        <dbReference type="ChEBI" id="CHEBI:59789"/>
    </ligand>
</feature>
<comment type="subcellular location">
    <subcellularLocation>
        <location evidence="5">Mitochondrion inner membrane</location>
        <topology evidence="5">Peripheral membrane protein</topology>
        <orientation evidence="5">Matrix side</orientation>
    </subcellularLocation>
</comment>
<feature type="binding site" evidence="5">
    <location>
        <position position="130"/>
    </location>
    <ligand>
        <name>S-adenosyl-L-methionine</name>
        <dbReference type="ChEBI" id="CHEBI:59789"/>
    </ligand>
</feature>
<keyword evidence="2 5" id="KW-0808">Transferase</keyword>
<comment type="caution">
    <text evidence="6">The sequence shown here is derived from an EMBL/GenBank/DDBJ whole genome shotgun (WGS) entry which is preliminary data.</text>
</comment>
<dbReference type="GO" id="GO:0032259">
    <property type="term" value="P:methylation"/>
    <property type="evidence" value="ECO:0007669"/>
    <property type="project" value="UniProtKB-KW"/>
</dbReference>
<keyword evidence="5" id="KW-0999">Mitochondrion inner membrane</keyword>
<evidence type="ECO:0000313" key="7">
    <source>
        <dbReference type="Proteomes" id="UP001321473"/>
    </source>
</evidence>
<dbReference type="GO" id="GO:0061542">
    <property type="term" value="F:3-demethylubiquinol 3-O-methyltransferase activity"/>
    <property type="evidence" value="ECO:0007669"/>
    <property type="project" value="UniProtKB-UniRule"/>
</dbReference>
<keyword evidence="5" id="KW-0496">Mitochondrion</keyword>
<comment type="pathway">
    <text evidence="5">Cofactor biosynthesis; ubiquinone biosynthesis.</text>
</comment>
<proteinExistence type="inferred from homology"/>
<feature type="binding site" evidence="5">
    <location>
        <position position="176"/>
    </location>
    <ligand>
        <name>S-adenosyl-L-methionine</name>
        <dbReference type="ChEBI" id="CHEBI:59789"/>
    </ligand>
</feature>
<evidence type="ECO:0000256" key="4">
    <source>
        <dbReference type="ARBA" id="ARBA00022691"/>
    </source>
</evidence>
<organism evidence="6 7">
    <name type="scientific">Amblyomma americanum</name>
    <name type="common">Lone star tick</name>
    <dbReference type="NCBI Taxonomy" id="6943"/>
    <lineage>
        <taxon>Eukaryota</taxon>
        <taxon>Metazoa</taxon>
        <taxon>Ecdysozoa</taxon>
        <taxon>Arthropoda</taxon>
        <taxon>Chelicerata</taxon>
        <taxon>Arachnida</taxon>
        <taxon>Acari</taxon>
        <taxon>Parasitiformes</taxon>
        <taxon>Ixodida</taxon>
        <taxon>Ixodoidea</taxon>
        <taxon>Ixodidae</taxon>
        <taxon>Amblyomminae</taxon>
        <taxon>Amblyomma</taxon>
    </lineage>
</organism>
<dbReference type="EC" id="2.1.1.64" evidence="5"/>
<comment type="function">
    <text evidence="5">O-methyltransferase required for two non-consecutive steps during ubiquinone biosynthesis. Catalyzes the 2 O-methylation of 3,4-dihydroxy-5-(all-trans-polyprenyl)benzoic acid into 4-hydroxy-3-methoxy-5-(all-trans-polyprenyl)benzoic acid. Also catalyzes the last step of ubiquinone biosynthesis by mediating methylation of 3-demethylubiquinone into ubiquinone. Also able to mediate the methylation of 3-demethylubiquinol into ubiquinol.</text>
</comment>
<comment type="catalytic activity">
    <reaction evidence="5">
        <text>a 3,4-dihydroxy-5-(all-trans-polyprenyl)benzoate + S-adenosyl-L-methionine = a 4-hydroxy-3-methoxy-5-(all-trans-polyprenyl)benzoate + S-adenosyl-L-homocysteine + H(+)</text>
        <dbReference type="Rhea" id="RHEA:44452"/>
        <dbReference type="Rhea" id="RHEA-COMP:10930"/>
        <dbReference type="Rhea" id="RHEA-COMP:10931"/>
        <dbReference type="ChEBI" id="CHEBI:15378"/>
        <dbReference type="ChEBI" id="CHEBI:57856"/>
        <dbReference type="ChEBI" id="CHEBI:59789"/>
        <dbReference type="ChEBI" id="CHEBI:64694"/>
        <dbReference type="ChEBI" id="CHEBI:84443"/>
        <dbReference type="EC" id="2.1.1.114"/>
    </reaction>
</comment>
<sequence length="289" mass="31926">MLARLRTTLISCARANLGGNLAQTRHKCAEASSTGLSQSTVFEENRSKFDALVHQWWDPEGEFSALARMNALRVPLIRDGLLQTRRSAEPPSPTSRTKPLLGLKILDVGCGGGLLSEPLARLGATVTGIDPTPGSIEVARAHADRDPEIKNNITYKAVEISALLEHGVKYDAVVASEVVEHVQNYSNFVKSCVELTEDGGSLFFTTINRTVPSFLIAKIAAEYVFRIVPSGLHDWNMFVPPEQMEETLESCGCYVRLIHGTMYNPLTRSWSWVDCTHITYAMHAVKERL</sequence>
<keyword evidence="5" id="KW-0460">Magnesium</keyword>
<feature type="binding site" evidence="5">
    <location>
        <position position="180"/>
    </location>
    <ligand>
        <name>Mg(2+)</name>
        <dbReference type="ChEBI" id="CHEBI:18420"/>
    </ligand>
</feature>
<dbReference type="EMBL" id="JARKHS020031445">
    <property type="protein sequence ID" value="KAK8761191.1"/>
    <property type="molecule type" value="Genomic_DNA"/>
</dbReference>
<evidence type="ECO:0000256" key="5">
    <source>
        <dbReference type="HAMAP-Rule" id="MF_03190"/>
    </source>
</evidence>
<dbReference type="InterPro" id="IPR029063">
    <property type="entry name" value="SAM-dependent_MTases_sf"/>
</dbReference>
<keyword evidence="3 5" id="KW-0831">Ubiquinone biosynthesis</keyword>
<dbReference type="GO" id="GO:0031314">
    <property type="term" value="C:extrinsic component of mitochondrial inner membrane"/>
    <property type="evidence" value="ECO:0007669"/>
    <property type="project" value="UniProtKB-UniRule"/>
</dbReference>
<evidence type="ECO:0000256" key="1">
    <source>
        <dbReference type="ARBA" id="ARBA00022603"/>
    </source>
</evidence>
<dbReference type="EC" id="2.1.1.114" evidence="5"/>
<dbReference type="GO" id="GO:0046872">
    <property type="term" value="F:metal ion binding"/>
    <property type="evidence" value="ECO:0007669"/>
    <property type="project" value="UniProtKB-KW"/>
</dbReference>
<comment type="subunit">
    <text evidence="5">Component of a multi-subunit COQ enzyme complex.</text>
</comment>
<comment type="cofactor">
    <cofactor evidence="5">
        <name>Mg(2+)</name>
        <dbReference type="ChEBI" id="CHEBI:18420"/>
    </cofactor>
</comment>
<dbReference type="AlphaFoldDB" id="A0AAQ4DFF1"/>
<feature type="binding site" evidence="5">
    <location>
        <position position="177"/>
    </location>
    <ligand>
        <name>Mg(2+)</name>
        <dbReference type="ChEBI" id="CHEBI:18420"/>
    </ligand>
</feature>
<dbReference type="GO" id="GO:0010420">
    <property type="term" value="F:polyprenyldihydroxybenzoate methyltransferase activity"/>
    <property type="evidence" value="ECO:0007669"/>
    <property type="project" value="UniProtKB-UniRule"/>
</dbReference>
<evidence type="ECO:0000313" key="6">
    <source>
        <dbReference type="EMBL" id="KAK8761191.1"/>
    </source>
</evidence>